<keyword evidence="5" id="KW-1185">Reference proteome</keyword>
<sequence length="424" mass="45584">MGFFSNLFKKKDKKEAEAECAEAKAAPAKKECACENKKDAFSNTEVAKPAADAAATATPVNQGHVEYPAADLGELLPAEPSGGKINLAIYWAAACGGCDVSLLDTNERVLTIGQFANIVMWPIASDGKEKDIAAMNDGDITVSIISGAVRNTENEHMVKLLRQKSKIVVCYGTCAMFGGSPALANLVNGGSQEVLDYVYTKTPSSASFQADYHKDAPVIPQSEYQAPEGTLTLPVLYDTVKTLDQVIDVDYYIPGCPPLQESISHLLKAVVDFVYNGVALPPKGTEIGVTEKCLCDECPREKAYARITKIYEPYQVDVDPHKCLMDQGILCLGPATVGGCNAKCTRAGQPCRGCYGPTHFVEDHGSSAFSAIASLFPVLDEDPTCDEEKIIEVMSTIKDPLGYFYAFTLGKSLINRSVSEEKTA</sequence>
<dbReference type="InterPro" id="IPR006137">
    <property type="entry name" value="NADH_UbQ_OxRdtase-like_20kDa"/>
</dbReference>
<dbReference type="PANTHER" id="PTHR42845">
    <property type="entry name" value="COENZYME F420-REDUCING HYDROGENASE, GAMMA SUBUNIT"/>
    <property type="match status" value="1"/>
</dbReference>
<proteinExistence type="predicted"/>
<dbReference type="InParanoid" id="M9S9L6"/>
<dbReference type="KEGG" id="max:MMALV_03050"/>
<dbReference type="Gene3D" id="3.40.50.700">
    <property type="entry name" value="NADH:ubiquinone oxidoreductase-like, 20kDa subunit"/>
    <property type="match status" value="1"/>
</dbReference>
<dbReference type="OrthoDB" id="37913at2157"/>
<dbReference type="GO" id="GO:0051536">
    <property type="term" value="F:iron-sulfur cluster binding"/>
    <property type="evidence" value="ECO:0007669"/>
    <property type="project" value="InterPro"/>
</dbReference>
<dbReference type="HOGENOM" id="CLU_053270_0_0_2"/>
<name>M9S9L6_METAX</name>
<dbReference type="Proteomes" id="UP000012672">
    <property type="component" value="Chromosome"/>
</dbReference>
<evidence type="ECO:0000313" key="4">
    <source>
        <dbReference type="EMBL" id="AGI85056.1"/>
    </source>
</evidence>
<dbReference type="RefSeq" id="WP_015504205.1">
    <property type="nucleotide sequence ID" value="NC_020913.1"/>
</dbReference>
<dbReference type="GO" id="GO:0016491">
    <property type="term" value="F:oxidoreductase activity"/>
    <property type="evidence" value="ECO:0007669"/>
    <property type="project" value="UniProtKB-KW"/>
</dbReference>
<dbReference type="InterPro" id="IPR051349">
    <property type="entry name" value="Hydrogenase_assoc-protein"/>
</dbReference>
<dbReference type="InterPro" id="IPR037024">
    <property type="entry name" value="NiFe_Hase_small_N_sf"/>
</dbReference>
<dbReference type="STRING" id="1236689.MMALV_03050"/>
<evidence type="ECO:0000313" key="5">
    <source>
        <dbReference type="Proteomes" id="UP000012672"/>
    </source>
</evidence>
<feature type="coiled-coil region" evidence="2">
    <location>
        <begin position="4"/>
        <end position="31"/>
    </location>
</feature>
<evidence type="ECO:0000259" key="3">
    <source>
        <dbReference type="Pfam" id="PF01058"/>
    </source>
</evidence>
<dbReference type="AlphaFoldDB" id="M9S9L6"/>
<gene>
    <name evidence="4" type="ORF">MMALV_03050</name>
</gene>
<evidence type="ECO:0000256" key="1">
    <source>
        <dbReference type="ARBA" id="ARBA00023002"/>
    </source>
</evidence>
<dbReference type="PANTHER" id="PTHR42845:SF2">
    <property type="entry name" value="F420-NON-REDUCING HYDROGENASE VHU SUBUNIT G"/>
    <property type="match status" value="1"/>
</dbReference>
<dbReference type="FunCoup" id="M9S9L6">
    <property type="interactions" value="35"/>
</dbReference>
<evidence type="ECO:0000256" key="2">
    <source>
        <dbReference type="SAM" id="Coils"/>
    </source>
</evidence>
<dbReference type="GeneID" id="41321102"/>
<protein>
    <submittedName>
        <fullName evidence="4">Methyl-viologen-reducing hydrogenase subunit G</fullName>
    </submittedName>
</protein>
<reference evidence="4 5" key="1">
    <citation type="journal article" date="2012" name="J. Bacteriol.">
        <title>Genome sequence of 'Candidatus Methanomethylophilus alvus' Mx1201, a methanogenic archaeon from the human gut belonging to a seventh order of methanogens.</title>
        <authorList>
            <person name="Borrel G."/>
            <person name="Harris H.M."/>
            <person name="Tottey W."/>
            <person name="Mihajlovski A."/>
            <person name="Parisot N."/>
            <person name="Peyretaillade E."/>
            <person name="Peyret P."/>
            <person name="Gribaldo S."/>
            <person name="O'Toole P.W."/>
            <person name="Brugere J.F."/>
        </authorList>
    </citation>
    <scope>NUCLEOTIDE SEQUENCE [LARGE SCALE GENOMIC DNA]</scope>
    <source>
        <strain evidence="4 5">Mx1201</strain>
    </source>
</reference>
<keyword evidence="1" id="KW-0560">Oxidoreductase</keyword>
<organism evidence="4 5">
    <name type="scientific">Methanomethylophilus alvi (strain Mx1201)</name>
    <dbReference type="NCBI Taxonomy" id="1236689"/>
    <lineage>
        <taxon>Archaea</taxon>
        <taxon>Methanobacteriati</taxon>
        <taxon>Thermoplasmatota</taxon>
        <taxon>Thermoplasmata</taxon>
        <taxon>Methanomassiliicoccales</taxon>
        <taxon>Methanomethylophilaceae</taxon>
        <taxon>Methanomethylophilus</taxon>
    </lineage>
</organism>
<dbReference type="Pfam" id="PF01058">
    <property type="entry name" value="Oxidored_q6"/>
    <property type="match status" value="1"/>
</dbReference>
<dbReference type="EMBL" id="CP004049">
    <property type="protein sequence ID" value="AGI85056.1"/>
    <property type="molecule type" value="Genomic_DNA"/>
</dbReference>
<dbReference type="eggNOG" id="arCOG02472">
    <property type="taxonomic scope" value="Archaea"/>
</dbReference>
<accession>M9S9L6</accession>
<dbReference type="SUPFAM" id="SSF56770">
    <property type="entry name" value="HydA/Nqo6-like"/>
    <property type="match status" value="1"/>
</dbReference>
<feature type="domain" description="NADH:ubiquinone oxidoreductase-like 20kDa subunit" evidence="3">
    <location>
        <begin position="95"/>
        <end position="269"/>
    </location>
</feature>
<keyword evidence="2" id="KW-0175">Coiled coil</keyword>